<dbReference type="EMBL" id="GBHO01009120">
    <property type="protein sequence ID" value="JAG34484.1"/>
    <property type="molecule type" value="Transcribed_RNA"/>
</dbReference>
<organism evidence="2">
    <name type="scientific">Lygus hesperus</name>
    <name type="common">Western plant bug</name>
    <dbReference type="NCBI Taxonomy" id="30085"/>
    <lineage>
        <taxon>Eukaryota</taxon>
        <taxon>Metazoa</taxon>
        <taxon>Ecdysozoa</taxon>
        <taxon>Arthropoda</taxon>
        <taxon>Hexapoda</taxon>
        <taxon>Insecta</taxon>
        <taxon>Pterygota</taxon>
        <taxon>Neoptera</taxon>
        <taxon>Paraneoptera</taxon>
        <taxon>Hemiptera</taxon>
        <taxon>Heteroptera</taxon>
        <taxon>Panheteroptera</taxon>
        <taxon>Cimicomorpha</taxon>
        <taxon>Miridae</taxon>
        <taxon>Mirini</taxon>
        <taxon>Lygus</taxon>
    </lineage>
</organism>
<evidence type="ECO:0000256" key="1">
    <source>
        <dbReference type="SAM" id="MobiDB-lite"/>
    </source>
</evidence>
<name>A0A0A9YQL4_LYGHE</name>
<dbReference type="AlphaFoldDB" id="A0A0A9YQL4"/>
<gene>
    <name evidence="2" type="ORF">CM83_26638</name>
</gene>
<feature type="region of interest" description="Disordered" evidence="1">
    <location>
        <begin position="237"/>
        <end position="281"/>
    </location>
</feature>
<feature type="compositionally biased region" description="Basic and acidic residues" evidence="1">
    <location>
        <begin position="237"/>
        <end position="248"/>
    </location>
</feature>
<proteinExistence type="predicted"/>
<dbReference type="PANTHER" id="PTHR33198:SF19">
    <property type="entry name" value="CCHC-TYPE DOMAIN-CONTAINING PROTEIN"/>
    <property type="match status" value="1"/>
</dbReference>
<accession>A0A0A9YQL4</accession>
<sequence>MMDETQFTRLMETMTRTIAETIRVTNLVTTPASSGAGDGNPATRHVSHVPPFENFDQKKEKFKYYRQRIENYFKMKEIFNDKTKSAQMLLNSIGASHYNTIAALVAPRIPTELQYDDLINELEKHLEPKKNTLVSQHYFLTTYQKENGTITEFVTDLRRDIANCEFNVTCTCTANVSAADIFLRAQFIRGIKDSWIKEQILQSELVDFKDIVAKAIALEASKIDSIQLSKTLPHTTSTEEIHRISKQEHKSRRRNGISEHQNRVRHNSNFQRNRSKSRSQI</sequence>
<feature type="non-terminal residue" evidence="2">
    <location>
        <position position="281"/>
    </location>
</feature>
<reference evidence="2" key="1">
    <citation type="journal article" date="2014" name="PLoS ONE">
        <title>Transcriptome-Based Identification of ABC Transporters in the Western Tarnished Plant Bug Lygus hesperus.</title>
        <authorList>
            <person name="Hull J.J."/>
            <person name="Chaney K."/>
            <person name="Geib S.M."/>
            <person name="Fabrick J.A."/>
            <person name="Brent C.S."/>
            <person name="Walsh D."/>
            <person name="Lavine L.C."/>
        </authorList>
    </citation>
    <scope>NUCLEOTIDE SEQUENCE</scope>
</reference>
<reference evidence="2" key="2">
    <citation type="submission" date="2014-07" db="EMBL/GenBank/DDBJ databases">
        <authorList>
            <person name="Hull J."/>
        </authorList>
    </citation>
    <scope>NUCLEOTIDE SEQUENCE</scope>
</reference>
<dbReference type="PANTHER" id="PTHR33198">
    <property type="entry name" value="ANK_REP_REGION DOMAIN-CONTAINING PROTEIN-RELATED"/>
    <property type="match status" value="1"/>
</dbReference>
<evidence type="ECO:0000313" key="2">
    <source>
        <dbReference type="EMBL" id="JAG34484.1"/>
    </source>
</evidence>
<evidence type="ECO:0008006" key="3">
    <source>
        <dbReference type="Google" id="ProtNLM"/>
    </source>
</evidence>
<protein>
    <recommendedName>
        <fullName evidence="3">Retrotransposon gag domain-containing protein</fullName>
    </recommendedName>
</protein>